<protein>
    <recommendedName>
        <fullName evidence="3">DUF4219 domain-containing protein</fullName>
    </recommendedName>
</protein>
<proteinExistence type="predicted"/>
<evidence type="ECO:0008006" key="3">
    <source>
        <dbReference type="Google" id="ProtNLM"/>
    </source>
</evidence>
<keyword evidence="2" id="KW-1185">Reference proteome</keyword>
<dbReference type="Pfam" id="PF14223">
    <property type="entry name" value="Retrotran_gag_2"/>
    <property type="match status" value="1"/>
</dbReference>
<dbReference type="Proteomes" id="UP000326396">
    <property type="component" value="Linkage Group LG2"/>
</dbReference>
<comment type="caution">
    <text evidence="1">The sequence shown here is derived from an EMBL/GenBank/DDBJ whole genome shotgun (WGS) entry which is preliminary data.</text>
</comment>
<evidence type="ECO:0000313" key="2">
    <source>
        <dbReference type="Proteomes" id="UP000326396"/>
    </source>
</evidence>
<accession>A0A5N6NDI1</accession>
<name>A0A5N6NDI1_9ASTR</name>
<dbReference type="AlphaFoldDB" id="A0A5N6NDI1"/>
<sequence>MTTISKHDSENGTLNKPPMFTPDDYDTWKVRMEGFIRNQDFKFWKSVLEGPFIPTIAAAGTGGVAMLKDATLYSDDDYKRMDVDSKALWLIQMTIPNLIIHAFKKCKSAQELWNSLQQIYEGSKDVKENKKDMLKQNFENFCQEKNEKMTSQYLRYVQLVDELMAAGVKMENQDEPRHSSVPSGSAALYAPIHNSPYQNYQPIYHSTFTPIVTFLETPTPSTSHSNQFSKSIPLLTSGQGAFMAEETNYFHLCQEDLDGIPADDLEEMDINYQMAMISYRVKKFY</sequence>
<dbReference type="OrthoDB" id="1293210at2759"/>
<dbReference type="EMBL" id="SZYD01000012">
    <property type="protein sequence ID" value="KAD4585519.1"/>
    <property type="molecule type" value="Genomic_DNA"/>
</dbReference>
<gene>
    <name evidence="1" type="ORF">E3N88_23120</name>
</gene>
<reference evidence="1 2" key="1">
    <citation type="submission" date="2019-05" db="EMBL/GenBank/DDBJ databases">
        <title>Mikania micrantha, genome provides insights into the molecular mechanism of rapid growth.</title>
        <authorList>
            <person name="Liu B."/>
        </authorList>
    </citation>
    <scope>NUCLEOTIDE SEQUENCE [LARGE SCALE GENOMIC DNA]</scope>
    <source>
        <strain evidence="1">NLD-2019</strain>
        <tissue evidence="1">Leaf</tissue>
    </source>
</reference>
<dbReference type="PANTHER" id="PTHR34676:SF28">
    <property type="entry name" value="ZINC FINGER, CCHC-TYPE, RIBONUCLEASE H-LIKE DOMAIN, GAG-PRE-INTEGRASE DOMAIN PROTEIN-RELATED"/>
    <property type="match status" value="1"/>
</dbReference>
<organism evidence="1 2">
    <name type="scientific">Mikania micrantha</name>
    <name type="common">bitter vine</name>
    <dbReference type="NCBI Taxonomy" id="192012"/>
    <lineage>
        <taxon>Eukaryota</taxon>
        <taxon>Viridiplantae</taxon>
        <taxon>Streptophyta</taxon>
        <taxon>Embryophyta</taxon>
        <taxon>Tracheophyta</taxon>
        <taxon>Spermatophyta</taxon>
        <taxon>Magnoliopsida</taxon>
        <taxon>eudicotyledons</taxon>
        <taxon>Gunneridae</taxon>
        <taxon>Pentapetalae</taxon>
        <taxon>asterids</taxon>
        <taxon>campanulids</taxon>
        <taxon>Asterales</taxon>
        <taxon>Asteraceae</taxon>
        <taxon>Asteroideae</taxon>
        <taxon>Heliantheae alliance</taxon>
        <taxon>Eupatorieae</taxon>
        <taxon>Mikania</taxon>
    </lineage>
</organism>
<evidence type="ECO:0000313" key="1">
    <source>
        <dbReference type="EMBL" id="KAD4585519.1"/>
    </source>
</evidence>
<dbReference type="PANTHER" id="PTHR34676">
    <property type="entry name" value="DUF4219 DOMAIN-CONTAINING PROTEIN-RELATED"/>
    <property type="match status" value="1"/>
</dbReference>